<accession>A0AA48HUL8</accession>
<gene>
    <name evidence="3" type="ORF">CfP315_0161</name>
</gene>
<dbReference type="GO" id="GO:0047429">
    <property type="term" value="F:nucleoside triphosphate diphosphatase activity"/>
    <property type="evidence" value="ECO:0007669"/>
    <property type="project" value="InterPro"/>
</dbReference>
<evidence type="ECO:0000256" key="2">
    <source>
        <dbReference type="ARBA" id="ARBA00022801"/>
    </source>
</evidence>
<keyword evidence="2" id="KW-0378">Hydrolase</keyword>
<sequence>MSLVFITGNENKAKYFQRFIRVKFERRDIDLKEIQSLDLKEIIKFKVFEAYGIVGLPVIVEDVSLELESLGNLPGTFVKFFLKAIGAGGLCDLLKDKSKNATARCSIGYYNGDIFKTFEGLLNGKISEKPSCENSGFGWDSIFIPEGFDITRAQMNEEDYEYTYLKLRRLDLLEDFLMSEMNMR</sequence>
<dbReference type="GO" id="GO:0005737">
    <property type="term" value="C:cytoplasm"/>
    <property type="evidence" value="ECO:0007669"/>
    <property type="project" value="TreeGrafter"/>
</dbReference>
<reference evidence="3" key="1">
    <citation type="journal article" date="2023" name="ISME J.">
        <title>Emergence of putative energy parasites within Clostridia revealed by genome analysis of a novel endosymbiotic clade.</title>
        <authorList>
            <person name="Takahashi K."/>
            <person name="Kuwahara H."/>
            <person name="Horikawa Y."/>
            <person name="Izawa K."/>
            <person name="Kato D."/>
            <person name="Inagaki T."/>
            <person name="Yuki M."/>
            <person name="Ohkuma M."/>
            <person name="Hongoh Y."/>
        </authorList>
    </citation>
    <scope>NUCLEOTIDE SEQUENCE</scope>
    <source>
        <strain evidence="3">CfP3-15</strain>
    </source>
</reference>
<dbReference type="EMBL" id="AP027924">
    <property type="protein sequence ID" value="BED91653.1"/>
    <property type="molecule type" value="Genomic_DNA"/>
</dbReference>
<dbReference type="CDD" id="cd00515">
    <property type="entry name" value="HAM1"/>
    <property type="match status" value="1"/>
</dbReference>
<name>A0AA48HUL8_9FIRM</name>
<proteinExistence type="inferred from homology"/>
<evidence type="ECO:0000313" key="3">
    <source>
        <dbReference type="EMBL" id="BED91653.1"/>
    </source>
</evidence>
<protein>
    <submittedName>
        <fullName evidence="3">Non-canonical purine NTP pyrophosphatase</fullName>
    </submittedName>
</protein>
<dbReference type="GO" id="GO:0009143">
    <property type="term" value="P:nucleoside triphosphate catabolic process"/>
    <property type="evidence" value="ECO:0007669"/>
    <property type="project" value="InterPro"/>
</dbReference>
<dbReference type="Pfam" id="PF01725">
    <property type="entry name" value="Ham1p_like"/>
    <property type="match status" value="1"/>
</dbReference>
<dbReference type="KEGG" id="ips:CfP315_0161"/>
<dbReference type="Proteomes" id="UP001337580">
    <property type="component" value="Chromosome"/>
</dbReference>
<dbReference type="InterPro" id="IPR002637">
    <property type="entry name" value="RdgB/HAM1"/>
</dbReference>
<dbReference type="InterPro" id="IPR029001">
    <property type="entry name" value="ITPase-like_fam"/>
</dbReference>
<dbReference type="AlphaFoldDB" id="A0AA48HUL8"/>
<comment type="similarity">
    <text evidence="1">Belongs to the HAM1 NTPase family.</text>
</comment>
<dbReference type="PANTHER" id="PTHR11067:SF9">
    <property type="entry name" value="INOSINE TRIPHOSPHATE PYROPHOSPHATASE"/>
    <property type="match status" value="1"/>
</dbReference>
<dbReference type="Gene3D" id="3.90.950.10">
    <property type="match status" value="1"/>
</dbReference>
<dbReference type="PANTHER" id="PTHR11067">
    <property type="entry name" value="INOSINE TRIPHOSPHATE PYROPHOSPHATASE/HAM1 PROTEIN"/>
    <property type="match status" value="1"/>
</dbReference>
<evidence type="ECO:0000256" key="1">
    <source>
        <dbReference type="ARBA" id="ARBA00008023"/>
    </source>
</evidence>
<dbReference type="SUPFAM" id="SSF52972">
    <property type="entry name" value="ITPase-like"/>
    <property type="match status" value="1"/>
</dbReference>
<organism evidence="3">
    <name type="scientific">Candidatus Improbicoccus pseudotrichonymphae</name>
    <dbReference type="NCBI Taxonomy" id="3033792"/>
    <lineage>
        <taxon>Bacteria</taxon>
        <taxon>Bacillati</taxon>
        <taxon>Bacillota</taxon>
        <taxon>Clostridia</taxon>
        <taxon>Candidatus Improbicoccus</taxon>
    </lineage>
</organism>